<dbReference type="Proteomes" id="UP000791080">
    <property type="component" value="Unassembled WGS sequence"/>
</dbReference>
<comment type="caution">
    <text evidence="1">The sequence shown here is derived from an EMBL/GenBank/DDBJ whole genome shotgun (WGS) entry which is preliminary data.</text>
</comment>
<name>A0ABT1JN09_ACTCY</name>
<evidence type="ECO:0000313" key="2">
    <source>
        <dbReference type="Proteomes" id="UP000791080"/>
    </source>
</evidence>
<gene>
    <name evidence="1" type="ORF">G443_003809</name>
</gene>
<dbReference type="EMBL" id="AUBJ02000001">
    <property type="protein sequence ID" value="MCP2333539.1"/>
    <property type="molecule type" value="Genomic_DNA"/>
</dbReference>
<keyword evidence="2" id="KW-1185">Reference proteome</keyword>
<reference evidence="1 2" key="1">
    <citation type="submission" date="2022-06" db="EMBL/GenBank/DDBJ databases">
        <title>Genomic Encyclopedia of Type Strains, Phase I: the one thousand microbial genomes (KMG-I) project.</title>
        <authorList>
            <person name="Kyrpides N."/>
        </authorList>
    </citation>
    <scope>NUCLEOTIDE SEQUENCE [LARGE SCALE GENOMIC DNA]</scope>
    <source>
        <strain evidence="1 2">DSM 43889</strain>
    </source>
</reference>
<proteinExistence type="predicted"/>
<evidence type="ECO:0008006" key="3">
    <source>
        <dbReference type="Google" id="ProtNLM"/>
    </source>
</evidence>
<sequence>MSESFDPAGDWPADPADRAAVWRYLCRYLGGLGSSIAPEDGCPADELDAAERRLGLPLPAALREFYGLLGRRTDVTSAQDTLLPPDGLHVDEHGGLLVFREENQDTARWGVAVDQLAAADPPVLLQHELSAGNEDFLPSVSLAAVELVLSESLFGPAGVVDNRYLDADDIELVERYCRRLPMPEYPVWAVPGSAVRWFTAPDLVVRDDGRSWLWVRARTPAALAALREAVPGEWMGAD</sequence>
<protein>
    <recommendedName>
        <fullName evidence="3">Knr4/Smi1-like domain-containing protein</fullName>
    </recommendedName>
</protein>
<dbReference type="RefSeq" id="WP_026419438.1">
    <property type="nucleotide sequence ID" value="NZ_AUBJ02000001.1"/>
</dbReference>
<organism evidence="1 2">
    <name type="scientific">Actinoalloteichus caeruleus DSM 43889</name>
    <dbReference type="NCBI Taxonomy" id="1120930"/>
    <lineage>
        <taxon>Bacteria</taxon>
        <taxon>Bacillati</taxon>
        <taxon>Actinomycetota</taxon>
        <taxon>Actinomycetes</taxon>
        <taxon>Pseudonocardiales</taxon>
        <taxon>Pseudonocardiaceae</taxon>
        <taxon>Actinoalloteichus</taxon>
        <taxon>Actinoalloteichus cyanogriseus</taxon>
    </lineage>
</organism>
<accession>A0ABT1JN09</accession>
<evidence type="ECO:0000313" key="1">
    <source>
        <dbReference type="EMBL" id="MCP2333539.1"/>
    </source>
</evidence>